<keyword evidence="15" id="KW-1185">Reference proteome</keyword>
<dbReference type="Pfam" id="PF02472">
    <property type="entry name" value="ExbD"/>
    <property type="match status" value="1"/>
</dbReference>
<evidence type="ECO:0000256" key="7">
    <source>
        <dbReference type="ARBA" id="ARBA00022519"/>
    </source>
</evidence>
<evidence type="ECO:0000256" key="10">
    <source>
        <dbReference type="ARBA" id="ARBA00022989"/>
    </source>
</evidence>
<gene>
    <name evidence="14" type="ORF">CKF58_05350</name>
</gene>
<evidence type="ECO:0000256" key="11">
    <source>
        <dbReference type="ARBA" id="ARBA00023136"/>
    </source>
</evidence>
<evidence type="ECO:0000256" key="12">
    <source>
        <dbReference type="RuleBase" id="RU003879"/>
    </source>
</evidence>
<evidence type="ECO:0000256" key="1">
    <source>
        <dbReference type="ARBA" id="ARBA00003540"/>
    </source>
</evidence>
<evidence type="ECO:0000256" key="8">
    <source>
        <dbReference type="ARBA" id="ARBA00022692"/>
    </source>
</evidence>
<evidence type="ECO:0000256" key="5">
    <source>
        <dbReference type="ARBA" id="ARBA00022448"/>
    </source>
</evidence>
<dbReference type="InterPro" id="IPR003400">
    <property type="entry name" value="ExbD"/>
</dbReference>
<evidence type="ECO:0000256" key="6">
    <source>
        <dbReference type="ARBA" id="ARBA00022475"/>
    </source>
</evidence>
<keyword evidence="6" id="KW-1003">Cell membrane</keyword>
<organism evidence="14 15">
    <name type="scientific">Psittacicella hinzii</name>
    <dbReference type="NCBI Taxonomy" id="2028575"/>
    <lineage>
        <taxon>Bacteria</taxon>
        <taxon>Pseudomonadati</taxon>
        <taxon>Pseudomonadota</taxon>
        <taxon>Gammaproteobacteria</taxon>
        <taxon>Pasteurellales</taxon>
        <taxon>Psittacicellaceae</taxon>
        <taxon>Psittacicella</taxon>
    </lineage>
</organism>
<comment type="caution">
    <text evidence="14">The sequence shown here is derived from an EMBL/GenBank/DDBJ whole genome shotgun (WGS) entry which is preliminary data.</text>
</comment>
<dbReference type="GO" id="GO:0005886">
    <property type="term" value="C:plasma membrane"/>
    <property type="evidence" value="ECO:0007669"/>
    <property type="project" value="UniProtKB-SubCell"/>
</dbReference>
<protein>
    <recommendedName>
        <fullName evidence="16">Outer membrane transport energization protein ExbD</fullName>
    </recommendedName>
</protein>
<dbReference type="AlphaFoldDB" id="A0A3A1YG53"/>
<dbReference type="GO" id="GO:0015031">
    <property type="term" value="P:protein transport"/>
    <property type="evidence" value="ECO:0007669"/>
    <property type="project" value="UniProtKB-KW"/>
</dbReference>
<evidence type="ECO:0000313" key="14">
    <source>
        <dbReference type="EMBL" id="RIY37122.1"/>
    </source>
</evidence>
<dbReference type="Proteomes" id="UP000265916">
    <property type="component" value="Unassembled WGS sequence"/>
</dbReference>
<evidence type="ECO:0000256" key="4">
    <source>
        <dbReference type="ARBA" id="ARBA00011471"/>
    </source>
</evidence>
<evidence type="ECO:0008006" key="16">
    <source>
        <dbReference type="Google" id="ProtNLM"/>
    </source>
</evidence>
<sequence>MAFGGFNSQDEEMSEINITPLVDVMLVLLIVFMLAMPVFTSSINVNLPKSTAQKMLEAPQIVNLVVNEQGVYFYQDGEVNLETLQQRLSEGFAKNDKLVVTIRADKKVSYEYVANLLELVRKVGISKIGFVAEPQAANAK</sequence>
<dbReference type="OrthoDB" id="9798629at2"/>
<keyword evidence="7" id="KW-0997">Cell inner membrane</keyword>
<dbReference type="PANTHER" id="PTHR30558">
    <property type="entry name" value="EXBD MEMBRANE COMPONENT OF PMF-DRIVEN MACROMOLECULE IMPORT SYSTEM"/>
    <property type="match status" value="1"/>
</dbReference>
<evidence type="ECO:0000256" key="2">
    <source>
        <dbReference type="ARBA" id="ARBA00004249"/>
    </source>
</evidence>
<evidence type="ECO:0000256" key="3">
    <source>
        <dbReference type="ARBA" id="ARBA00005811"/>
    </source>
</evidence>
<keyword evidence="10 13" id="KW-1133">Transmembrane helix</keyword>
<keyword evidence="5 12" id="KW-0813">Transport</keyword>
<feature type="transmembrane region" description="Helical" evidence="13">
    <location>
        <begin position="24"/>
        <end position="47"/>
    </location>
</feature>
<keyword evidence="11 13" id="KW-0472">Membrane</keyword>
<name>A0A3A1YG53_9GAMM</name>
<comment type="function">
    <text evidence="1">Involved in the TonB-dependent energy-dependent transport of various receptor-bound substrates.</text>
</comment>
<evidence type="ECO:0000256" key="13">
    <source>
        <dbReference type="SAM" id="Phobius"/>
    </source>
</evidence>
<proteinExistence type="inferred from homology"/>
<dbReference type="GO" id="GO:0022857">
    <property type="term" value="F:transmembrane transporter activity"/>
    <property type="evidence" value="ECO:0007669"/>
    <property type="project" value="InterPro"/>
</dbReference>
<evidence type="ECO:0000256" key="9">
    <source>
        <dbReference type="ARBA" id="ARBA00022927"/>
    </source>
</evidence>
<comment type="subcellular location">
    <subcellularLocation>
        <location evidence="2">Cell inner membrane</location>
        <topology evidence="2">Single-pass type II membrane protein</topology>
    </subcellularLocation>
    <subcellularLocation>
        <location evidence="12">Cell membrane</location>
        <topology evidence="12">Single-pass type II membrane protein</topology>
    </subcellularLocation>
</comment>
<reference evidence="14 15" key="1">
    <citation type="submission" date="2017-08" db="EMBL/GenBank/DDBJ databases">
        <title>Reclassification of Bisgaard taxon 37 and 44.</title>
        <authorList>
            <person name="Christensen H."/>
        </authorList>
    </citation>
    <scope>NUCLEOTIDE SEQUENCE [LARGE SCALE GENOMIC DNA]</scope>
    <source>
        <strain evidence="14 15">111</strain>
    </source>
</reference>
<dbReference type="Gene3D" id="3.30.420.270">
    <property type="match status" value="1"/>
</dbReference>
<accession>A0A3A1YG53</accession>
<comment type="similarity">
    <text evidence="3 12">Belongs to the ExbD/TolR family.</text>
</comment>
<keyword evidence="8 12" id="KW-0812">Transmembrane</keyword>
<dbReference type="RefSeq" id="WP_119531723.1">
    <property type="nucleotide sequence ID" value="NZ_JBHSSP010000001.1"/>
</dbReference>
<dbReference type="EMBL" id="NRJG01000095">
    <property type="protein sequence ID" value="RIY37122.1"/>
    <property type="molecule type" value="Genomic_DNA"/>
</dbReference>
<comment type="subunit">
    <text evidence="4">The accessory proteins ExbB and ExbD seem to form a complex with TonB.</text>
</comment>
<keyword evidence="9 12" id="KW-0653">Protein transport</keyword>
<dbReference type="PANTHER" id="PTHR30558:SF12">
    <property type="entry name" value="BIOPOLYMER TRANSPORT PROTEIN EXBD"/>
    <property type="match status" value="1"/>
</dbReference>
<evidence type="ECO:0000313" key="15">
    <source>
        <dbReference type="Proteomes" id="UP000265916"/>
    </source>
</evidence>